<comment type="similarity">
    <text evidence="1">Belongs to the 'phage' integrase family.</text>
</comment>
<dbReference type="InterPro" id="IPR002104">
    <property type="entry name" value="Integrase_catalytic"/>
</dbReference>
<dbReference type="InterPro" id="IPR050090">
    <property type="entry name" value="Tyrosine_recombinase_XerCD"/>
</dbReference>
<keyword evidence="3" id="KW-0233">DNA recombination</keyword>
<comment type="caution">
    <text evidence="5">The sequence shown here is derived from an EMBL/GenBank/DDBJ whole genome shotgun (WGS) entry which is preliminary data.</text>
</comment>
<keyword evidence="6" id="KW-1185">Reference proteome</keyword>
<dbReference type="InterPro" id="IPR010998">
    <property type="entry name" value="Integrase_recombinase_N"/>
</dbReference>
<dbReference type="PROSITE" id="PS51898">
    <property type="entry name" value="TYR_RECOMBINASE"/>
    <property type="match status" value="1"/>
</dbReference>
<dbReference type="PANTHER" id="PTHR30349:SF64">
    <property type="entry name" value="PROPHAGE INTEGRASE INTD-RELATED"/>
    <property type="match status" value="1"/>
</dbReference>
<sequence>MKVTLRQKKISKGMISLYLDFYPPLVDSETRKSTRREFLGMQIYEKPKSQIEKQHNKETKIQAESVRSARQLDIQRNNYDFIFKKAKQVDFLQFFKKLTNKKWESEGNHGNWLSAYKYLELYTNGNCNTSDIDRDFCESFKEFLKTTTSLKSKAKKLSQNSQSSYFSKFSVAVEEAFKKGYLEENYMLRIDRISQKETQREFLTLEELRALYATECELPVLKQAAIFSALTGLRWSDLIGLTWKEIQYSEINGYFIRFIHEKTDRPQTLNIPEQAVNIIGYPKGPEFNIFEGLKYSAWTNLKLSEWVMRAGIIKKITFHCFRHTYATLQLSLGTDIYTVSKLLNHKNIKTTQIYAKVIDQKRKEAAERIPQLSQVKNEMRIA</sequence>
<dbReference type="Gene3D" id="1.10.443.10">
    <property type="entry name" value="Intergrase catalytic core"/>
    <property type="match status" value="1"/>
</dbReference>
<dbReference type="Pfam" id="PF00589">
    <property type="entry name" value="Phage_integrase"/>
    <property type="match status" value="1"/>
</dbReference>
<evidence type="ECO:0000256" key="1">
    <source>
        <dbReference type="ARBA" id="ARBA00008857"/>
    </source>
</evidence>
<dbReference type="Proteomes" id="UP001610063">
    <property type="component" value="Unassembled WGS sequence"/>
</dbReference>
<dbReference type="RefSeq" id="WP_395417127.1">
    <property type="nucleotide sequence ID" value="NZ_JBIPKE010000015.1"/>
</dbReference>
<dbReference type="Pfam" id="PF17293">
    <property type="entry name" value="Arm-DNA-bind_5"/>
    <property type="match status" value="1"/>
</dbReference>
<evidence type="ECO:0000256" key="2">
    <source>
        <dbReference type="ARBA" id="ARBA00023125"/>
    </source>
</evidence>
<feature type="domain" description="Tyr recombinase" evidence="4">
    <location>
        <begin position="198"/>
        <end position="367"/>
    </location>
</feature>
<evidence type="ECO:0000313" key="5">
    <source>
        <dbReference type="EMBL" id="MFH6983578.1"/>
    </source>
</evidence>
<protein>
    <submittedName>
        <fullName evidence="5">Tyrosine-type recombinase/integrase</fullName>
    </submittedName>
</protein>
<dbReference type="InterPro" id="IPR011010">
    <property type="entry name" value="DNA_brk_join_enz"/>
</dbReference>
<evidence type="ECO:0000313" key="6">
    <source>
        <dbReference type="Proteomes" id="UP001610063"/>
    </source>
</evidence>
<name>A0ABW7N7J9_9BACT</name>
<reference evidence="5 6" key="1">
    <citation type="journal article" date="2013" name="Int. J. Syst. Evol. Microbiol.">
        <title>Marinoscillum luteum sp. nov., isolated from marine sediment.</title>
        <authorList>
            <person name="Cha I.T."/>
            <person name="Park S.J."/>
            <person name="Kim S.J."/>
            <person name="Kim J.G."/>
            <person name="Jung M.Y."/>
            <person name="Shin K.S."/>
            <person name="Kwon K.K."/>
            <person name="Yang S.H."/>
            <person name="Seo Y.S."/>
            <person name="Rhee S.K."/>
        </authorList>
    </citation>
    <scope>NUCLEOTIDE SEQUENCE [LARGE SCALE GENOMIC DNA]</scope>
    <source>
        <strain evidence="5 6">KCTC 23939</strain>
    </source>
</reference>
<dbReference type="InterPro" id="IPR035386">
    <property type="entry name" value="Arm-DNA-bind_5"/>
</dbReference>
<evidence type="ECO:0000256" key="3">
    <source>
        <dbReference type="ARBA" id="ARBA00023172"/>
    </source>
</evidence>
<dbReference type="CDD" id="cd01185">
    <property type="entry name" value="INTN1_C_like"/>
    <property type="match status" value="1"/>
</dbReference>
<dbReference type="PANTHER" id="PTHR30349">
    <property type="entry name" value="PHAGE INTEGRASE-RELATED"/>
    <property type="match status" value="1"/>
</dbReference>
<dbReference type="Gene3D" id="1.10.150.130">
    <property type="match status" value="1"/>
</dbReference>
<keyword evidence="2" id="KW-0238">DNA-binding</keyword>
<gene>
    <name evidence="5" type="ORF">ACHKAR_09020</name>
</gene>
<accession>A0ABW7N7J9</accession>
<dbReference type="SUPFAM" id="SSF56349">
    <property type="entry name" value="DNA breaking-rejoining enzymes"/>
    <property type="match status" value="1"/>
</dbReference>
<dbReference type="EMBL" id="JBIPKE010000015">
    <property type="protein sequence ID" value="MFH6983578.1"/>
    <property type="molecule type" value="Genomic_DNA"/>
</dbReference>
<evidence type="ECO:0000259" key="4">
    <source>
        <dbReference type="PROSITE" id="PS51898"/>
    </source>
</evidence>
<dbReference type="Pfam" id="PF13102">
    <property type="entry name" value="Phage_int_SAM_5"/>
    <property type="match status" value="1"/>
</dbReference>
<proteinExistence type="inferred from homology"/>
<dbReference type="InterPro" id="IPR013762">
    <property type="entry name" value="Integrase-like_cat_sf"/>
</dbReference>
<organism evidence="5 6">
    <name type="scientific">Marinoscillum luteum</name>
    <dbReference type="NCBI Taxonomy" id="861051"/>
    <lineage>
        <taxon>Bacteria</taxon>
        <taxon>Pseudomonadati</taxon>
        <taxon>Bacteroidota</taxon>
        <taxon>Cytophagia</taxon>
        <taxon>Cytophagales</taxon>
        <taxon>Reichenbachiellaceae</taxon>
        <taxon>Marinoscillum</taxon>
    </lineage>
</organism>
<dbReference type="InterPro" id="IPR025269">
    <property type="entry name" value="SAM-like_dom"/>
</dbReference>